<protein>
    <submittedName>
        <fullName evidence="2">Phosphohistidine phosphatase</fullName>
    </submittedName>
</protein>
<dbReference type="OrthoDB" id="9781415at2"/>
<keyword evidence="3" id="KW-1185">Reference proteome</keyword>
<dbReference type="Gene3D" id="3.40.50.1240">
    <property type="entry name" value="Phosphoglycerate mutase-like"/>
    <property type="match status" value="1"/>
</dbReference>
<proteinExistence type="predicted"/>
<dbReference type="AlphaFoldDB" id="A0A518G1G7"/>
<gene>
    <name evidence="2" type="ORF">Q31a_07270</name>
</gene>
<dbReference type="InterPro" id="IPR029033">
    <property type="entry name" value="His_PPase_superfam"/>
</dbReference>
<dbReference type="EMBL" id="CP036298">
    <property type="protein sequence ID" value="QDV22442.1"/>
    <property type="molecule type" value="Genomic_DNA"/>
</dbReference>
<dbReference type="RefSeq" id="WP_145073989.1">
    <property type="nucleotide sequence ID" value="NZ_CP036298.1"/>
</dbReference>
<dbReference type="Pfam" id="PF00300">
    <property type="entry name" value="His_Phos_1"/>
    <property type="match status" value="1"/>
</dbReference>
<dbReference type="CDD" id="cd07067">
    <property type="entry name" value="HP_PGM_like"/>
    <property type="match status" value="1"/>
</dbReference>
<reference evidence="2 3" key="1">
    <citation type="submission" date="2019-02" db="EMBL/GenBank/DDBJ databases">
        <title>Deep-cultivation of Planctomycetes and their phenomic and genomic characterization uncovers novel biology.</title>
        <authorList>
            <person name="Wiegand S."/>
            <person name="Jogler M."/>
            <person name="Boedeker C."/>
            <person name="Pinto D."/>
            <person name="Vollmers J."/>
            <person name="Rivas-Marin E."/>
            <person name="Kohn T."/>
            <person name="Peeters S.H."/>
            <person name="Heuer A."/>
            <person name="Rast P."/>
            <person name="Oberbeckmann S."/>
            <person name="Bunk B."/>
            <person name="Jeske O."/>
            <person name="Meyerdierks A."/>
            <person name="Storesund J.E."/>
            <person name="Kallscheuer N."/>
            <person name="Luecker S."/>
            <person name="Lage O.M."/>
            <person name="Pohl T."/>
            <person name="Merkel B.J."/>
            <person name="Hornburger P."/>
            <person name="Mueller R.-W."/>
            <person name="Bruemmer F."/>
            <person name="Labrenz M."/>
            <person name="Spormann A.M."/>
            <person name="Op den Camp H."/>
            <person name="Overmann J."/>
            <person name="Amann R."/>
            <person name="Jetten M.S.M."/>
            <person name="Mascher T."/>
            <person name="Medema M.H."/>
            <person name="Devos D.P."/>
            <person name="Kaster A.-K."/>
            <person name="Ovreas L."/>
            <person name="Rohde M."/>
            <person name="Galperin M.Y."/>
            <person name="Jogler C."/>
        </authorList>
    </citation>
    <scope>NUCLEOTIDE SEQUENCE [LARGE SCALE GENOMIC DNA]</scope>
    <source>
        <strain evidence="2 3">Q31a</strain>
    </source>
</reference>
<accession>A0A518G1G7</accession>
<evidence type="ECO:0000313" key="2">
    <source>
        <dbReference type="EMBL" id="QDV22442.1"/>
    </source>
</evidence>
<dbReference type="SMART" id="SM00855">
    <property type="entry name" value="PGAM"/>
    <property type="match status" value="1"/>
</dbReference>
<dbReference type="KEGG" id="ahel:Q31a_07270"/>
<dbReference type="SUPFAM" id="SSF53254">
    <property type="entry name" value="Phosphoglycerate mutase-like"/>
    <property type="match status" value="1"/>
</dbReference>
<dbReference type="PANTHER" id="PTHR47623:SF1">
    <property type="entry name" value="OS09G0287300 PROTEIN"/>
    <property type="match status" value="1"/>
</dbReference>
<dbReference type="PANTHER" id="PTHR47623">
    <property type="entry name" value="OS09G0287300 PROTEIN"/>
    <property type="match status" value="1"/>
</dbReference>
<dbReference type="Proteomes" id="UP000318017">
    <property type="component" value="Chromosome"/>
</dbReference>
<feature type="binding site" evidence="1">
    <location>
        <position position="58"/>
    </location>
    <ligand>
        <name>substrate</name>
    </ligand>
</feature>
<organism evidence="2 3">
    <name type="scientific">Aureliella helgolandensis</name>
    <dbReference type="NCBI Taxonomy" id="2527968"/>
    <lineage>
        <taxon>Bacteria</taxon>
        <taxon>Pseudomonadati</taxon>
        <taxon>Planctomycetota</taxon>
        <taxon>Planctomycetia</taxon>
        <taxon>Pirellulales</taxon>
        <taxon>Pirellulaceae</taxon>
        <taxon>Aureliella</taxon>
    </lineage>
</organism>
<name>A0A518G1G7_9BACT</name>
<evidence type="ECO:0000256" key="1">
    <source>
        <dbReference type="PIRSR" id="PIRSR613078-2"/>
    </source>
</evidence>
<dbReference type="InterPro" id="IPR013078">
    <property type="entry name" value="His_Pase_superF_clade-1"/>
</dbReference>
<evidence type="ECO:0000313" key="3">
    <source>
        <dbReference type="Proteomes" id="UP000318017"/>
    </source>
</evidence>
<sequence length="165" mass="18397">MRTLILMRHAKSDWTQGDRTDHDRPLNPRGRRAAPLMAGQLLSHGISVDIILASSAVRVQQTLELLQESWATETAVSTERDLYLATPAELKQHVDALHDTWQSAMIIGHNPGLSLFASMLCDDDVELPTAAVVILQSAADSWHSSLTQQPWHLVDYWKPRDLEAG</sequence>